<proteinExistence type="predicted"/>
<name>A0A6A5FD55_PERFL</name>
<dbReference type="InterPro" id="IPR036179">
    <property type="entry name" value="Ig-like_dom_sf"/>
</dbReference>
<dbReference type="GO" id="GO:0006955">
    <property type="term" value="P:immune response"/>
    <property type="evidence" value="ECO:0007669"/>
    <property type="project" value="TreeGrafter"/>
</dbReference>
<dbReference type="SMART" id="SM00408">
    <property type="entry name" value="IGc2"/>
    <property type="match status" value="2"/>
</dbReference>
<dbReference type="GO" id="GO:0004888">
    <property type="term" value="F:transmembrane signaling receptor activity"/>
    <property type="evidence" value="ECO:0007669"/>
    <property type="project" value="TreeGrafter"/>
</dbReference>
<feature type="domain" description="Ig-like" evidence="4">
    <location>
        <begin position="18"/>
        <end position="118"/>
    </location>
</feature>
<keyword evidence="1 3" id="KW-0732">Signal</keyword>
<dbReference type="AlphaFoldDB" id="A0A6A5FD55"/>
<dbReference type="Pfam" id="PF13927">
    <property type="entry name" value="Ig_3"/>
    <property type="match status" value="2"/>
</dbReference>
<dbReference type="SMART" id="SM00409">
    <property type="entry name" value="IG"/>
    <property type="match status" value="3"/>
</dbReference>
<evidence type="ECO:0000256" key="3">
    <source>
        <dbReference type="SAM" id="SignalP"/>
    </source>
</evidence>
<reference evidence="5 6" key="1">
    <citation type="submission" date="2019-06" db="EMBL/GenBank/DDBJ databases">
        <title>A chromosome-scale genome assembly of the European perch, Perca fluviatilis.</title>
        <authorList>
            <person name="Roques C."/>
            <person name="Zahm M."/>
            <person name="Cabau C."/>
            <person name="Klopp C."/>
            <person name="Bouchez O."/>
            <person name="Donnadieu C."/>
            <person name="Kuhl H."/>
            <person name="Gislard M."/>
            <person name="Guendouz S."/>
            <person name="Journot L."/>
            <person name="Haffray P."/>
            <person name="Bestin A."/>
            <person name="Morvezen R."/>
            <person name="Feron R."/>
            <person name="Wen M."/>
            <person name="Jouanno E."/>
            <person name="Herpin A."/>
            <person name="Schartl M."/>
            <person name="Postlethwait J."/>
            <person name="Schaerlinger B."/>
            <person name="Chardard D."/>
            <person name="Lecocq T."/>
            <person name="Poncet C."/>
            <person name="Jaffrelo L."/>
            <person name="Lampietro C."/>
            <person name="Guiguen Y."/>
        </authorList>
    </citation>
    <scope>NUCLEOTIDE SEQUENCE [LARGE SCALE GENOMIC DNA]</scope>
    <source>
        <tissue evidence="5">Blood</tissue>
    </source>
</reference>
<dbReference type="InterPro" id="IPR007110">
    <property type="entry name" value="Ig-like_dom"/>
</dbReference>
<dbReference type="Gene3D" id="2.60.40.10">
    <property type="entry name" value="Immunoglobulins"/>
    <property type="match status" value="3"/>
</dbReference>
<dbReference type="SUPFAM" id="SSF48726">
    <property type="entry name" value="Immunoglobulin"/>
    <property type="match status" value="2"/>
</dbReference>
<feature type="chain" id="PRO_5025482025" description="Ig-like domain-containing protein" evidence="3">
    <location>
        <begin position="22"/>
        <end position="414"/>
    </location>
</feature>
<keyword evidence="6" id="KW-1185">Reference proteome</keyword>
<evidence type="ECO:0000256" key="2">
    <source>
        <dbReference type="ARBA" id="ARBA00023157"/>
    </source>
</evidence>
<keyword evidence="2" id="KW-1015">Disulfide bond</keyword>
<dbReference type="EMBL" id="VHII01000009">
    <property type="protein sequence ID" value="KAF1386122.1"/>
    <property type="molecule type" value="Genomic_DNA"/>
</dbReference>
<accession>A0A6A5FD55</accession>
<dbReference type="PANTHER" id="PTHR11481:SF64">
    <property type="entry name" value="FC RECEPTOR-LIKE PROTEIN 4"/>
    <property type="match status" value="1"/>
</dbReference>
<dbReference type="InterPro" id="IPR050488">
    <property type="entry name" value="Ig_Fc_receptor"/>
</dbReference>
<dbReference type="InterPro" id="IPR003599">
    <property type="entry name" value="Ig_sub"/>
</dbReference>
<dbReference type="PROSITE" id="PS50835">
    <property type="entry name" value="IG_LIKE"/>
    <property type="match status" value="2"/>
</dbReference>
<gene>
    <name evidence="5" type="ORF">PFLUV_G00114890</name>
</gene>
<dbReference type="InterPro" id="IPR003598">
    <property type="entry name" value="Ig_sub2"/>
</dbReference>
<evidence type="ECO:0000256" key="1">
    <source>
        <dbReference type="ARBA" id="ARBA00022729"/>
    </source>
</evidence>
<feature type="domain" description="Ig-like" evidence="4">
    <location>
        <begin position="230"/>
        <end position="314"/>
    </location>
</feature>
<dbReference type="CDD" id="cd00096">
    <property type="entry name" value="Ig"/>
    <property type="match status" value="1"/>
</dbReference>
<evidence type="ECO:0000313" key="5">
    <source>
        <dbReference type="EMBL" id="KAF1386122.1"/>
    </source>
</evidence>
<evidence type="ECO:0000259" key="4">
    <source>
        <dbReference type="PROSITE" id="PS50835"/>
    </source>
</evidence>
<comment type="caution">
    <text evidence="5">The sequence shown here is derived from an EMBL/GenBank/DDBJ whole genome shotgun (WGS) entry which is preliminary data.</text>
</comment>
<feature type="signal peptide" evidence="3">
    <location>
        <begin position="1"/>
        <end position="21"/>
    </location>
</feature>
<evidence type="ECO:0000313" key="6">
    <source>
        <dbReference type="Proteomes" id="UP000465112"/>
    </source>
</evidence>
<protein>
    <recommendedName>
        <fullName evidence="4">Ig-like domain-containing protein</fullName>
    </recommendedName>
</protein>
<sequence length="414" mass="45392">MNTMLISSLLGVAAFVLPVATSKETLKASVSVWPPGSNIYLGECVLLQCSVESNSSFAWSYQWLKHEPRAALASTSNPRHLVSGDSYSITAVTREDAGSYWCRAERWESNSSSVVLLSQPATLGVSELPPPSLLTLTPSTRQILRGERFTVKCPGSQSNSSGWTLRRFPLGRGVKNAALYTDRCSPLGGAVSAGTSDTCVFTAASGNSGLYWCEGAEGRSNAVNITVSYGAIILKTPSFPVFEGDKVVLYCHYWTGNHSQITFFKDGAEIVTSSSSGSDKVTKMTIENVTQEDEGFYKCASQDRKLESPESWLSVRPDRGNFTSTDWTAASSSGSWKWIVPCAIVPLFLIPVTVWLVRHYSYQTLGTRRCWSFSKEDLPAVEIPATKQDVTEVQWDLSWMEMSNLLDKQLYPGT</sequence>
<dbReference type="Proteomes" id="UP000465112">
    <property type="component" value="Chromosome 9"/>
</dbReference>
<dbReference type="GO" id="GO:0009897">
    <property type="term" value="C:external side of plasma membrane"/>
    <property type="evidence" value="ECO:0007669"/>
    <property type="project" value="TreeGrafter"/>
</dbReference>
<dbReference type="GO" id="GO:0007166">
    <property type="term" value="P:cell surface receptor signaling pathway"/>
    <property type="evidence" value="ECO:0007669"/>
    <property type="project" value="TreeGrafter"/>
</dbReference>
<dbReference type="PANTHER" id="PTHR11481">
    <property type="entry name" value="IMMUNOGLOBULIN FC RECEPTOR"/>
    <property type="match status" value="1"/>
</dbReference>
<dbReference type="InterPro" id="IPR013783">
    <property type="entry name" value="Ig-like_fold"/>
</dbReference>
<organism evidence="5 6">
    <name type="scientific">Perca fluviatilis</name>
    <name type="common">European perch</name>
    <dbReference type="NCBI Taxonomy" id="8168"/>
    <lineage>
        <taxon>Eukaryota</taxon>
        <taxon>Metazoa</taxon>
        <taxon>Chordata</taxon>
        <taxon>Craniata</taxon>
        <taxon>Vertebrata</taxon>
        <taxon>Euteleostomi</taxon>
        <taxon>Actinopterygii</taxon>
        <taxon>Neopterygii</taxon>
        <taxon>Teleostei</taxon>
        <taxon>Neoteleostei</taxon>
        <taxon>Acanthomorphata</taxon>
        <taxon>Eupercaria</taxon>
        <taxon>Perciformes</taxon>
        <taxon>Percoidei</taxon>
        <taxon>Percidae</taxon>
        <taxon>Percinae</taxon>
        <taxon>Perca</taxon>
    </lineage>
</organism>